<dbReference type="OrthoDB" id="6581954at2759"/>
<keyword evidence="18" id="KW-1185">Reference proteome</keyword>
<evidence type="ECO:0000256" key="13">
    <source>
        <dbReference type="ARBA" id="ARBA00037785"/>
    </source>
</evidence>
<evidence type="ECO:0000256" key="8">
    <source>
        <dbReference type="ARBA" id="ARBA00023053"/>
    </source>
</evidence>
<keyword evidence="15" id="KW-0479">Metal-binding</keyword>
<evidence type="ECO:0000256" key="1">
    <source>
        <dbReference type="ARBA" id="ARBA00004141"/>
    </source>
</evidence>
<evidence type="ECO:0000313" key="17">
    <source>
        <dbReference type="EMBL" id="CAH1389577.1"/>
    </source>
</evidence>
<dbReference type="Pfam" id="PF00209">
    <property type="entry name" value="SNF"/>
    <property type="match status" value="1"/>
</dbReference>
<keyword evidence="10" id="KW-0472">Membrane</keyword>
<evidence type="ECO:0000313" key="18">
    <source>
        <dbReference type="Proteomes" id="UP001152798"/>
    </source>
</evidence>
<evidence type="ECO:0000256" key="14">
    <source>
        <dbReference type="ARBA" id="ARBA00040215"/>
    </source>
</evidence>
<evidence type="ECO:0000256" key="5">
    <source>
        <dbReference type="ARBA" id="ARBA00022847"/>
    </source>
</evidence>
<dbReference type="AlphaFoldDB" id="A0A9P0E706"/>
<feature type="binding site" evidence="15">
    <location>
        <position position="62"/>
    </location>
    <ligand>
        <name>Na(+)</name>
        <dbReference type="ChEBI" id="CHEBI:29101"/>
        <label>1</label>
    </ligand>
</feature>
<dbReference type="EMBL" id="OV725077">
    <property type="protein sequence ID" value="CAH1389577.1"/>
    <property type="molecule type" value="Genomic_DNA"/>
</dbReference>
<proteinExistence type="inferred from homology"/>
<keyword evidence="4" id="KW-0812">Transmembrane</keyword>
<evidence type="ECO:0000256" key="10">
    <source>
        <dbReference type="ARBA" id="ARBA00023136"/>
    </source>
</evidence>
<evidence type="ECO:0000256" key="3">
    <source>
        <dbReference type="ARBA" id="ARBA00022448"/>
    </source>
</evidence>
<evidence type="ECO:0000256" key="15">
    <source>
        <dbReference type="PIRSR" id="PIRSR600175-1"/>
    </source>
</evidence>
<name>A0A9P0E706_NEZVI</name>
<dbReference type="GO" id="GO:0089718">
    <property type="term" value="P:amino acid import across plasma membrane"/>
    <property type="evidence" value="ECO:0007669"/>
    <property type="project" value="TreeGrafter"/>
</dbReference>
<dbReference type="GO" id="GO:0005886">
    <property type="term" value="C:plasma membrane"/>
    <property type="evidence" value="ECO:0007669"/>
    <property type="project" value="TreeGrafter"/>
</dbReference>
<dbReference type="GO" id="GO:0005283">
    <property type="term" value="F:amino acid:sodium symporter activity"/>
    <property type="evidence" value="ECO:0007669"/>
    <property type="project" value="TreeGrafter"/>
</dbReference>
<keyword evidence="5" id="KW-0769">Symport</keyword>
<dbReference type="InterPro" id="IPR000175">
    <property type="entry name" value="Na/ntran_symport"/>
</dbReference>
<evidence type="ECO:0000256" key="12">
    <source>
        <dbReference type="ARBA" id="ARBA00023201"/>
    </source>
</evidence>
<accession>A0A9P0E706</accession>
<feature type="binding site" evidence="15">
    <location>
        <position position="65"/>
    </location>
    <ligand>
        <name>Na(+)</name>
        <dbReference type="ChEBI" id="CHEBI:29101"/>
        <label>1</label>
    </ligand>
</feature>
<keyword evidence="9" id="KW-0406">Ion transport</keyword>
<feature type="binding site" evidence="15">
    <location>
        <position position="69"/>
    </location>
    <ligand>
        <name>Na(+)</name>
        <dbReference type="ChEBI" id="CHEBI:29101"/>
        <label>1</label>
    </ligand>
</feature>
<dbReference type="SUPFAM" id="SSF161070">
    <property type="entry name" value="SNF-like"/>
    <property type="match status" value="1"/>
</dbReference>
<evidence type="ECO:0000256" key="16">
    <source>
        <dbReference type="SAM" id="MobiDB-lite"/>
    </source>
</evidence>
<keyword evidence="12" id="KW-0739">Sodium transport</keyword>
<feature type="region of interest" description="Disordered" evidence="16">
    <location>
        <begin position="1"/>
        <end position="31"/>
    </location>
</feature>
<comment type="similarity">
    <text evidence="2">Belongs to the sodium:neurotransmitter symporter (SNF) (TC 2.A.22) family.</text>
</comment>
<feature type="compositionally biased region" description="Basic and acidic residues" evidence="16">
    <location>
        <begin position="21"/>
        <end position="31"/>
    </location>
</feature>
<dbReference type="InterPro" id="IPR037272">
    <property type="entry name" value="SNS_sf"/>
</dbReference>
<evidence type="ECO:0000256" key="9">
    <source>
        <dbReference type="ARBA" id="ARBA00023065"/>
    </source>
</evidence>
<reference evidence="17" key="1">
    <citation type="submission" date="2022-01" db="EMBL/GenBank/DDBJ databases">
        <authorList>
            <person name="King R."/>
        </authorList>
    </citation>
    <scope>NUCLEOTIDE SEQUENCE</scope>
</reference>
<protein>
    <recommendedName>
        <fullName evidence="14">Sodium-dependent nutrient amino acid transporter 1</fullName>
    </recommendedName>
</protein>
<keyword evidence="3" id="KW-0813">Transport</keyword>
<evidence type="ECO:0000256" key="7">
    <source>
        <dbReference type="ARBA" id="ARBA00022989"/>
    </source>
</evidence>
<gene>
    <name evidence="17" type="ORF">NEZAVI_LOCUS963</name>
</gene>
<keyword evidence="8 15" id="KW-0915">Sodium</keyword>
<keyword evidence="6" id="KW-0029">Amino-acid transport</keyword>
<comment type="subcellular location">
    <subcellularLocation>
        <location evidence="1">Membrane</location>
        <topology evidence="1">Multi-pass membrane protein</topology>
    </subcellularLocation>
</comment>
<evidence type="ECO:0000256" key="2">
    <source>
        <dbReference type="ARBA" id="ARBA00006459"/>
    </source>
</evidence>
<dbReference type="PANTHER" id="PTHR11616">
    <property type="entry name" value="SODIUM/CHLORIDE DEPENDENT TRANSPORTER"/>
    <property type="match status" value="1"/>
</dbReference>
<evidence type="ECO:0000256" key="11">
    <source>
        <dbReference type="ARBA" id="ARBA00023180"/>
    </source>
</evidence>
<dbReference type="Proteomes" id="UP001152798">
    <property type="component" value="Chromosome 1"/>
</dbReference>
<organism evidence="17 18">
    <name type="scientific">Nezara viridula</name>
    <name type="common">Southern green stink bug</name>
    <name type="synonym">Cimex viridulus</name>
    <dbReference type="NCBI Taxonomy" id="85310"/>
    <lineage>
        <taxon>Eukaryota</taxon>
        <taxon>Metazoa</taxon>
        <taxon>Ecdysozoa</taxon>
        <taxon>Arthropoda</taxon>
        <taxon>Hexapoda</taxon>
        <taxon>Insecta</taxon>
        <taxon>Pterygota</taxon>
        <taxon>Neoptera</taxon>
        <taxon>Paraneoptera</taxon>
        <taxon>Hemiptera</taxon>
        <taxon>Heteroptera</taxon>
        <taxon>Panheteroptera</taxon>
        <taxon>Pentatomomorpha</taxon>
        <taxon>Pentatomoidea</taxon>
        <taxon>Pentatomidae</taxon>
        <taxon>Pentatominae</taxon>
        <taxon>Nezara</taxon>
    </lineage>
</organism>
<dbReference type="GO" id="GO:0046872">
    <property type="term" value="F:metal ion binding"/>
    <property type="evidence" value="ECO:0007669"/>
    <property type="project" value="UniProtKB-KW"/>
</dbReference>
<keyword evidence="7" id="KW-1133">Transmembrane helix</keyword>
<comment type="function">
    <text evidence="13">Unusual broad substrate spectrum amino acid:sodium cotransporter that promotes absorption of the D isomers of essential amino acids. Neutral amino acids are the preferred substrates, especially methionine and phenylalanine.</text>
</comment>
<evidence type="ECO:0000256" key="6">
    <source>
        <dbReference type="ARBA" id="ARBA00022970"/>
    </source>
</evidence>
<keyword evidence="11" id="KW-0325">Glycoprotein</keyword>
<dbReference type="PROSITE" id="PS50267">
    <property type="entry name" value="NA_NEUROTRAN_SYMP_3"/>
    <property type="match status" value="1"/>
</dbReference>
<dbReference type="PANTHER" id="PTHR11616:SF321">
    <property type="entry name" value="SODIUM-DEPENDENT NUTRIENT AMINO ACID TRANSPORTER 1-RELATED"/>
    <property type="match status" value="1"/>
</dbReference>
<sequence length="94" mass="10330">MGSINSKRARSGSLRRFSVPPRRESGSEARTMDAAIRRPSLAALADRGTWGSPWEFLLSCVGLSVGIGNVWRFPYLAYQNGGGKLNNIIQKYLS</sequence>
<evidence type="ECO:0000256" key="4">
    <source>
        <dbReference type="ARBA" id="ARBA00022692"/>
    </source>
</evidence>